<gene>
    <name evidence="2" type="ORF">SAMN05216241_11619</name>
</gene>
<feature type="signal peptide" evidence="1">
    <location>
        <begin position="1"/>
        <end position="29"/>
    </location>
</feature>
<reference evidence="2 3" key="1">
    <citation type="submission" date="2016-10" db="EMBL/GenBank/DDBJ databases">
        <authorList>
            <person name="de Groot N.N."/>
        </authorList>
    </citation>
    <scope>NUCLEOTIDE SEQUENCE [LARGE SCALE GENOMIC DNA]</scope>
    <source>
        <strain evidence="2 3">DSM 25584</strain>
    </source>
</reference>
<dbReference type="STRING" id="1082479.SAMN05216241_11619"/>
<dbReference type="AlphaFoldDB" id="A0A1G7URZ2"/>
<dbReference type="EMBL" id="FNCE01000016">
    <property type="protein sequence ID" value="SDG50108.1"/>
    <property type="molecule type" value="Genomic_DNA"/>
</dbReference>
<evidence type="ECO:0000256" key="1">
    <source>
        <dbReference type="SAM" id="SignalP"/>
    </source>
</evidence>
<dbReference type="SUPFAM" id="SSF53850">
    <property type="entry name" value="Periplasmic binding protein-like II"/>
    <property type="match status" value="1"/>
</dbReference>
<dbReference type="RefSeq" id="WP_090022107.1">
    <property type="nucleotide sequence ID" value="NZ_FNCE01000016.1"/>
</dbReference>
<name>A0A1G7URZ2_9PROT</name>
<dbReference type="OrthoDB" id="5368589at2"/>
<keyword evidence="3" id="KW-1185">Reference proteome</keyword>
<sequence length="156" mass="16374">MMAPTRVAGLLAALIVAAAAGLTAAPASAAEYVVLVNAENDHPGGQEGRAMVQRLFLKRASAWPDGASAFPLDRPADSPAHEAFVRNVLGTSEGKLQEWWTRLKQQRGATAPRAVGAPSLLKQAIGMRAGAFGFAARSEVTPIPDNVRVLFTFDGP</sequence>
<feature type="chain" id="PRO_5011472255" description="PBP superfamily domain-containing protein" evidence="1">
    <location>
        <begin position="30"/>
        <end position="156"/>
    </location>
</feature>
<keyword evidence="1" id="KW-0732">Signal</keyword>
<protein>
    <recommendedName>
        <fullName evidence="4">PBP superfamily domain-containing protein</fullName>
    </recommendedName>
</protein>
<dbReference type="Proteomes" id="UP000199415">
    <property type="component" value="Unassembled WGS sequence"/>
</dbReference>
<accession>A0A1G7URZ2</accession>
<evidence type="ECO:0000313" key="2">
    <source>
        <dbReference type="EMBL" id="SDG50108.1"/>
    </source>
</evidence>
<evidence type="ECO:0000313" key="3">
    <source>
        <dbReference type="Proteomes" id="UP000199415"/>
    </source>
</evidence>
<proteinExistence type="predicted"/>
<organism evidence="2 3">
    <name type="scientific">Limimonas halophila</name>
    <dbReference type="NCBI Taxonomy" id="1082479"/>
    <lineage>
        <taxon>Bacteria</taxon>
        <taxon>Pseudomonadati</taxon>
        <taxon>Pseudomonadota</taxon>
        <taxon>Alphaproteobacteria</taxon>
        <taxon>Rhodospirillales</taxon>
        <taxon>Rhodovibrionaceae</taxon>
        <taxon>Limimonas</taxon>
    </lineage>
</organism>
<evidence type="ECO:0008006" key="4">
    <source>
        <dbReference type="Google" id="ProtNLM"/>
    </source>
</evidence>